<organism evidence="2 3">
    <name type="scientific">Glossina brevipalpis</name>
    <dbReference type="NCBI Taxonomy" id="37001"/>
    <lineage>
        <taxon>Eukaryota</taxon>
        <taxon>Metazoa</taxon>
        <taxon>Ecdysozoa</taxon>
        <taxon>Arthropoda</taxon>
        <taxon>Hexapoda</taxon>
        <taxon>Insecta</taxon>
        <taxon>Pterygota</taxon>
        <taxon>Neoptera</taxon>
        <taxon>Endopterygota</taxon>
        <taxon>Diptera</taxon>
        <taxon>Brachycera</taxon>
        <taxon>Muscomorpha</taxon>
        <taxon>Hippoboscoidea</taxon>
        <taxon>Glossinidae</taxon>
        <taxon>Glossina</taxon>
    </lineage>
</organism>
<feature type="transmembrane region" description="Helical" evidence="1">
    <location>
        <begin position="179"/>
        <end position="198"/>
    </location>
</feature>
<evidence type="ECO:0008006" key="4">
    <source>
        <dbReference type="Google" id="ProtNLM"/>
    </source>
</evidence>
<dbReference type="PANTHER" id="PTHR11360:SF8">
    <property type="entry name" value="BCDNA.LD28120-RELATED"/>
    <property type="match status" value="1"/>
</dbReference>
<dbReference type="VEuPathDB" id="VectorBase:GBRI007739"/>
<dbReference type="Pfam" id="PF07690">
    <property type="entry name" value="MFS_1"/>
    <property type="match status" value="2"/>
</dbReference>
<evidence type="ECO:0000313" key="3">
    <source>
        <dbReference type="Proteomes" id="UP000091820"/>
    </source>
</evidence>
<dbReference type="GO" id="GO:0008028">
    <property type="term" value="F:monocarboxylic acid transmembrane transporter activity"/>
    <property type="evidence" value="ECO:0007669"/>
    <property type="project" value="TreeGrafter"/>
</dbReference>
<evidence type="ECO:0000256" key="1">
    <source>
        <dbReference type="SAM" id="Phobius"/>
    </source>
</evidence>
<feature type="transmembrane region" description="Helical" evidence="1">
    <location>
        <begin position="153"/>
        <end position="172"/>
    </location>
</feature>
<dbReference type="InterPro" id="IPR036259">
    <property type="entry name" value="MFS_trans_sf"/>
</dbReference>
<proteinExistence type="predicted"/>
<feature type="transmembrane region" description="Helical" evidence="1">
    <location>
        <begin position="517"/>
        <end position="537"/>
    </location>
</feature>
<dbReference type="Proteomes" id="UP000091820">
    <property type="component" value="Unassembled WGS sequence"/>
</dbReference>
<name>A0A1A9W685_9MUSC</name>
<feature type="transmembrane region" description="Helical" evidence="1">
    <location>
        <begin position="488"/>
        <end position="511"/>
    </location>
</feature>
<keyword evidence="3" id="KW-1185">Reference proteome</keyword>
<sequence length="560" mass="63033">MNGKSEDIESNRTIIQLLILKDKTLSIKPGKRKKRVEKDLGDRFVAPEGGWGWLVAIASGVNLLVTVAITQQFGLIFRDHMIKLGITSPQLTAIINVQIAASSFSGLLNGPLFRRLTYRQVALIGSFLMFFGLFISAIADSFIFYILSYSCCYGLGRGLVLSASSLAVNTYFKEKRCTATAYQFGVSGIGPICLPYLTTYLLEWYGVQGTVLLFAGFSLNSIACSLIYQPVKWHVKQRFVDIELNEIIERRISVQSRDDRNNFYGSCPSLTLIPFTTDPLNDTEKLEEKKEESEIQTLRNSKSNLKETLTTSSLTHIAGKDKTIVQNFTEFKQKEEKKTSWHYSFIYRKIIAFFDLDLLRDFTYVNLAIGLTLISFVEVNFAVLTPFILSDFGFASSEIAMAMSSLGISDLIIRFLIPLITAKMNYNNKTFVIGGLLGMCLGRIVLSFTSNFYVMLTIFLWFGLNKAFRLVFWCLIIPAHVPLKRLPAASGLQLLMTGLFSLAFGPLIGLMRDNTSYAVTLNCLNALCLLAILLWMLEDVVRRFKLKKKNKLKSVMDTLQ</sequence>
<evidence type="ECO:0000313" key="2">
    <source>
        <dbReference type="EnsemblMetazoa" id="GBRI007739-PA"/>
    </source>
</evidence>
<reference evidence="3" key="1">
    <citation type="submission" date="2014-03" db="EMBL/GenBank/DDBJ databases">
        <authorList>
            <person name="Aksoy S."/>
            <person name="Warren W."/>
            <person name="Wilson R.K."/>
        </authorList>
    </citation>
    <scope>NUCLEOTIDE SEQUENCE [LARGE SCALE GENOMIC DNA]</scope>
    <source>
        <strain evidence="3">IAEA</strain>
    </source>
</reference>
<feature type="transmembrane region" description="Helical" evidence="1">
    <location>
        <begin position="399"/>
        <end position="417"/>
    </location>
</feature>
<protein>
    <recommendedName>
        <fullName evidence="4">Major facilitator superfamily (MFS) profile domain-containing protein</fullName>
    </recommendedName>
</protein>
<dbReference type="FunFam" id="1.20.1250.20:FF:000383">
    <property type="entry name" value="Blast:Monocarboxylate transporter 13"/>
    <property type="match status" value="1"/>
</dbReference>
<dbReference type="InterPro" id="IPR050327">
    <property type="entry name" value="Proton-linked_MCT"/>
</dbReference>
<keyword evidence="1" id="KW-0472">Membrane</keyword>
<keyword evidence="1" id="KW-0812">Transmembrane</keyword>
<dbReference type="SUPFAM" id="SSF103473">
    <property type="entry name" value="MFS general substrate transporter"/>
    <property type="match status" value="1"/>
</dbReference>
<feature type="transmembrane region" description="Helical" evidence="1">
    <location>
        <begin position="121"/>
        <end position="147"/>
    </location>
</feature>
<feature type="transmembrane region" description="Helical" evidence="1">
    <location>
        <begin position="364"/>
        <end position="387"/>
    </location>
</feature>
<feature type="transmembrane region" description="Helical" evidence="1">
    <location>
        <begin position="204"/>
        <end position="228"/>
    </location>
</feature>
<feature type="transmembrane region" description="Helical" evidence="1">
    <location>
        <begin position="452"/>
        <end position="476"/>
    </location>
</feature>
<dbReference type="Gene3D" id="1.20.1250.20">
    <property type="entry name" value="MFS general substrate transporter like domains"/>
    <property type="match status" value="1"/>
</dbReference>
<keyword evidence="1" id="KW-1133">Transmembrane helix</keyword>
<dbReference type="InterPro" id="IPR011701">
    <property type="entry name" value="MFS"/>
</dbReference>
<dbReference type="CDD" id="cd17352">
    <property type="entry name" value="MFS_MCT_SLC16"/>
    <property type="match status" value="1"/>
</dbReference>
<reference evidence="2" key="2">
    <citation type="submission" date="2020-05" db="UniProtKB">
        <authorList>
            <consortium name="EnsemblMetazoa"/>
        </authorList>
    </citation>
    <scope>IDENTIFICATION</scope>
    <source>
        <strain evidence="2">IAEA</strain>
    </source>
</reference>
<dbReference type="PANTHER" id="PTHR11360">
    <property type="entry name" value="MONOCARBOXYLATE TRANSPORTER"/>
    <property type="match status" value="1"/>
</dbReference>
<dbReference type="EnsemblMetazoa" id="GBRI007739-RA">
    <property type="protein sequence ID" value="GBRI007739-PA"/>
    <property type="gene ID" value="GBRI007739"/>
</dbReference>
<dbReference type="AlphaFoldDB" id="A0A1A9W685"/>
<accession>A0A1A9W685</accession>
<feature type="transmembrane region" description="Helical" evidence="1">
    <location>
        <begin position="51"/>
        <end position="77"/>
    </location>
</feature>